<dbReference type="OrthoDB" id="9807212at2"/>
<dbReference type="Pfam" id="PF01370">
    <property type="entry name" value="Epimerase"/>
    <property type="match status" value="1"/>
</dbReference>
<evidence type="ECO:0000259" key="1">
    <source>
        <dbReference type="Pfam" id="PF01370"/>
    </source>
</evidence>
<dbReference type="InterPro" id="IPR036291">
    <property type="entry name" value="NAD(P)-bd_dom_sf"/>
</dbReference>
<dbReference type="EMBL" id="CP042997">
    <property type="protein sequence ID" value="QEH33117.1"/>
    <property type="molecule type" value="Genomic_DNA"/>
</dbReference>
<dbReference type="Proteomes" id="UP000324233">
    <property type="component" value="Chromosome"/>
</dbReference>
<reference evidence="2 3" key="1">
    <citation type="submission" date="2019-08" db="EMBL/GenBank/DDBJ databases">
        <title>Deep-cultivation of Planctomycetes and their phenomic and genomic characterization uncovers novel biology.</title>
        <authorList>
            <person name="Wiegand S."/>
            <person name="Jogler M."/>
            <person name="Boedeker C."/>
            <person name="Pinto D."/>
            <person name="Vollmers J."/>
            <person name="Rivas-Marin E."/>
            <person name="Kohn T."/>
            <person name="Peeters S.H."/>
            <person name="Heuer A."/>
            <person name="Rast P."/>
            <person name="Oberbeckmann S."/>
            <person name="Bunk B."/>
            <person name="Jeske O."/>
            <person name="Meyerdierks A."/>
            <person name="Storesund J.E."/>
            <person name="Kallscheuer N."/>
            <person name="Luecker S."/>
            <person name="Lage O.M."/>
            <person name="Pohl T."/>
            <person name="Merkel B.J."/>
            <person name="Hornburger P."/>
            <person name="Mueller R.-W."/>
            <person name="Bruemmer F."/>
            <person name="Labrenz M."/>
            <person name="Spormann A.M."/>
            <person name="Op den Camp H."/>
            <person name="Overmann J."/>
            <person name="Amann R."/>
            <person name="Jetten M.S.M."/>
            <person name="Mascher T."/>
            <person name="Medema M.H."/>
            <person name="Devos D.P."/>
            <person name="Kaster A.-K."/>
            <person name="Ovreas L."/>
            <person name="Rohde M."/>
            <person name="Galperin M.Y."/>
            <person name="Jogler C."/>
        </authorList>
    </citation>
    <scope>NUCLEOTIDE SEQUENCE [LARGE SCALE GENOMIC DNA]</scope>
    <source>
        <strain evidence="2 3">OJF2</strain>
    </source>
</reference>
<evidence type="ECO:0000313" key="2">
    <source>
        <dbReference type="EMBL" id="QEH33117.1"/>
    </source>
</evidence>
<accession>A0A5B9VYP4</accession>
<dbReference type="PANTHER" id="PTHR43245">
    <property type="entry name" value="BIFUNCTIONAL POLYMYXIN RESISTANCE PROTEIN ARNA"/>
    <property type="match status" value="1"/>
</dbReference>
<dbReference type="Gene3D" id="3.40.50.720">
    <property type="entry name" value="NAD(P)-binding Rossmann-like Domain"/>
    <property type="match status" value="1"/>
</dbReference>
<dbReference type="PANTHER" id="PTHR43245:SF58">
    <property type="entry name" value="BLL5923 PROTEIN"/>
    <property type="match status" value="1"/>
</dbReference>
<dbReference type="GO" id="GO:0016853">
    <property type="term" value="F:isomerase activity"/>
    <property type="evidence" value="ECO:0007669"/>
    <property type="project" value="UniProtKB-KW"/>
</dbReference>
<evidence type="ECO:0000313" key="3">
    <source>
        <dbReference type="Proteomes" id="UP000324233"/>
    </source>
</evidence>
<dbReference type="RefSeq" id="WP_148592774.1">
    <property type="nucleotide sequence ID" value="NZ_CP042997.1"/>
</dbReference>
<dbReference type="InterPro" id="IPR050177">
    <property type="entry name" value="Lipid_A_modif_metabolic_enz"/>
</dbReference>
<dbReference type="CDD" id="cd08946">
    <property type="entry name" value="SDR_e"/>
    <property type="match status" value="1"/>
</dbReference>
<proteinExistence type="predicted"/>
<protein>
    <submittedName>
        <fullName evidence="2">3 beta-hydroxysteroid dehydrogenase/Delta 5--&gt;4-isomerase</fullName>
    </submittedName>
</protein>
<name>A0A5B9VYP4_9BACT</name>
<keyword evidence="3" id="KW-1185">Reference proteome</keyword>
<dbReference type="AlphaFoldDB" id="A0A5B9VYP4"/>
<feature type="domain" description="NAD-dependent epimerase/dehydratase" evidence="1">
    <location>
        <begin position="3"/>
        <end position="236"/>
    </location>
</feature>
<dbReference type="InterPro" id="IPR001509">
    <property type="entry name" value="Epimerase_deHydtase"/>
</dbReference>
<sequence length="300" mass="31761">MNIAVTGATGFLGRYIVARLAGAGHRLRCWHRPSSDRSHFPGAVPEGAVTWIEGGLGDPGAVDRLLDGADAVVHSALSRTGGFQAPPADLTGYLQLNLMGSLALMDAARRAGLSRFVFVSTCAVYDRILPDRPLDEAHPAWPASDYGAHKAAIEAFVHSFGFGHGFPACALRPTGIYGLAHPAHASKWYGLVRSVARGEPVRVSKGGKEVHAADVARAVEILLLAEEGRILGESFNCYDRYVSEREVAEIARRLTGSASDITGPAPSPRNQIAVGKLAALGMEYGGLTLLEGTIARMIEA</sequence>
<organism evidence="2 3">
    <name type="scientific">Aquisphaera giovannonii</name>
    <dbReference type="NCBI Taxonomy" id="406548"/>
    <lineage>
        <taxon>Bacteria</taxon>
        <taxon>Pseudomonadati</taxon>
        <taxon>Planctomycetota</taxon>
        <taxon>Planctomycetia</taxon>
        <taxon>Isosphaerales</taxon>
        <taxon>Isosphaeraceae</taxon>
        <taxon>Aquisphaera</taxon>
    </lineage>
</organism>
<gene>
    <name evidence="2" type="ORF">OJF2_16140</name>
</gene>
<keyword evidence="2" id="KW-0413">Isomerase</keyword>
<dbReference type="KEGG" id="agv:OJF2_16140"/>
<dbReference type="SUPFAM" id="SSF51735">
    <property type="entry name" value="NAD(P)-binding Rossmann-fold domains"/>
    <property type="match status" value="1"/>
</dbReference>